<evidence type="ECO:0000256" key="7">
    <source>
        <dbReference type="RuleBase" id="RU361270"/>
    </source>
</evidence>
<proteinExistence type="inferred from homology"/>
<evidence type="ECO:0000313" key="9">
    <source>
        <dbReference type="EMBL" id="PLT47460.1"/>
    </source>
</evidence>
<dbReference type="RefSeq" id="WP_101808114.1">
    <property type="nucleotide sequence ID" value="NZ_NFEZ01000003.1"/>
</dbReference>
<comment type="function">
    <text evidence="2">Catalyzes the hydrolysis of 5-hydroxyisourate (HIU) to 2-oxo-4-hydroxy-4-carboxy-5-ureidoimidazoline (OHCU).</text>
</comment>
<evidence type="ECO:0000259" key="8">
    <source>
        <dbReference type="Pfam" id="PF00576"/>
    </source>
</evidence>
<feature type="domain" description="Transthyretin/hydroxyisourate hydrolase" evidence="8">
    <location>
        <begin position="6"/>
        <end position="126"/>
    </location>
</feature>
<comment type="subunit">
    <text evidence="4 7">Homotetramer.</text>
</comment>
<name>A0A2N5NB19_9BACL</name>
<organism evidence="9 10">
    <name type="scientific">Paenibacillus pasadenensis</name>
    <dbReference type="NCBI Taxonomy" id="217090"/>
    <lineage>
        <taxon>Bacteria</taxon>
        <taxon>Bacillati</taxon>
        <taxon>Bacillota</taxon>
        <taxon>Bacilli</taxon>
        <taxon>Bacillales</taxon>
        <taxon>Paenibacillaceae</taxon>
        <taxon>Paenibacillus</taxon>
    </lineage>
</organism>
<dbReference type="InterPro" id="IPR023419">
    <property type="entry name" value="Transthyretin_CS"/>
</dbReference>
<dbReference type="PROSITE" id="PS00769">
    <property type="entry name" value="TRANSTHYRETIN_2"/>
    <property type="match status" value="1"/>
</dbReference>
<dbReference type="EMBL" id="NFEZ01000003">
    <property type="protein sequence ID" value="PLT47460.1"/>
    <property type="molecule type" value="Genomic_DNA"/>
</dbReference>
<dbReference type="CDD" id="cd05822">
    <property type="entry name" value="TLP_HIUase"/>
    <property type="match status" value="1"/>
</dbReference>
<dbReference type="NCBIfam" id="TIGR02962">
    <property type="entry name" value="hdxy_isourate"/>
    <property type="match status" value="1"/>
</dbReference>
<dbReference type="AlphaFoldDB" id="A0A2N5NB19"/>
<evidence type="ECO:0000256" key="1">
    <source>
        <dbReference type="ARBA" id="ARBA00001043"/>
    </source>
</evidence>
<keyword evidence="5 7" id="KW-0659">Purine metabolism</keyword>
<comment type="similarity">
    <text evidence="3 7">Belongs to the transthyretin family. 5-hydroxyisourate hydrolase subfamily.</text>
</comment>
<evidence type="ECO:0000256" key="3">
    <source>
        <dbReference type="ARBA" id="ARBA00009850"/>
    </source>
</evidence>
<evidence type="ECO:0000313" key="10">
    <source>
        <dbReference type="Proteomes" id="UP000234789"/>
    </source>
</evidence>
<dbReference type="Proteomes" id="UP000234789">
    <property type="component" value="Unassembled WGS sequence"/>
</dbReference>
<evidence type="ECO:0000256" key="6">
    <source>
        <dbReference type="ARBA" id="ARBA00022801"/>
    </source>
</evidence>
<evidence type="ECO:0000256" key="4">
    <source>
        <dbReference type="ARBA" id="ARBA00011881"/>
    </source>
</evidence>
<dbReference type="EC" id="3.5.2.17" evidence="7"/>
<keyword evidence="10" id="KW-1185">Reference proteome</keyword>
<sequence length="127" mass="12888">MGGGRLTTHVLDTSRGRPAAGMALTLTRLAGEGQAGLLREAVTNADGRIDGPLLAGEELTPGTYELLFEAGAYFRSAAAAAGAGAAAAAGEAFLEQVPIRFTIADGSQHYHVPLIVAPGGYSSYRGS</sequence>
<dbReference type="Gene3D" id="2.60.40.180">
    <property type="entry name" value="Transthyretin/hydroxyisourate hydrolase domain"/>
    <property type="match status" value="1"/>
</dbReference>
<evidence type="ECO:0000256" key="5">
    <source>
        <dbReference type="ARBA" id="ARBA00022631"/>
    </source>
</evidence>
<dbReference type="Pfam" id="PF00576">
    <property type="entry name" value="Transthyretin"/>
    <property type="match status" value="1"/>
</dbReference>
<dbReference type="PANTHER" id="PTHR10395:SF7">
    <property type="entry name" value="5-HYDROXYISOURATE HYDROLASE"/>
    <property type="match status" value="1"/>
</dbReference>
<dbReference type="SUPFAM" id="SSF49472">
    <property type="entry name" value="Transthyretin (synonym: prealbumin)"/>
    <property type="match status" value="1"/>
</dbReference>
<dbReference type="InterPro" id="IPR023416">
    <property type="entry name" value="Transthyretin/HIU_hydrolase_d"/>
</dbReference>
<keyword evidence="6 7" id="KW-0378">Hydrolase</keyword>
<dbReference type="GO" id="GO:0006144">
    <property type="term" value="P:purine nucleobase metabolic process"/>
    <property type="evidence" value="ECO:0007669"/>
    <property type="project" value="UniProtKB-KW"/>
</dbReference>
<comment type="caution">
    <text evidence="9">The sequence shown here is derived from an EMBL/GenBank/DDBJ whole genome shotgun (WGS) entry which is preliminary data.</text>
</comment>
<comment type="catalytic activity">
    <reaction evidence="1 7">
        <text>5-hydroxyisourate + H2O = 5-hydroxy-2-oxo-4-ureido-2,5-dihydro-1H-imidazole-5-carboxylate + H(+)</text>
        <dbReference type="Rhea" id="RHEA:23736"/>
        <dbReference type="ChEBI" id="CHEBI:15377"/>
        <dbReference type="ChEBI" id="CHEBI:15378"/>
        <dbReference type="ChEBI" id="CHEBI:18072"/>
        <dbReference type="ChEBI" id="CHEBI:58639"/>
        <dbReference type="EC" id="3.5.2.17"/>
    </reaction>
</comment>
<dbReference type="InterPro" id="IPR036817">
    <property type="entry name" value="Transthyretin/HIU_hydrolase_sf"/>
</dbReference>
<reference evidence="9 10" key="1">
    <citation type="submission" date="2017-05" db="EMBL/GenBank/DDBJ databases">
        <title>Functional genome analysis of Paenibacillus pasadenensis strain R16: insights on endophytic life style and antifungal activity.</title>
        <authorList>
            <person name="Passera A."/>
            <person name="Marcolungo L."/>
            <person name="Casati P."/>
            <person name="Brasca M."/>
            <person name="Quaglino F."/>
            <person name="Delledonne M."/>
        </authorList>
    </citation>
    <scope>NUCLEOTIDE SEQUENCE [LARGE SCALE GENOMIC DNA]</scope>
    <source>
        <strain evidence="9 10">R16</strain>
    </source>
</reference>
<protein>
    <recommendedName>
        <fullName evidence="7">5-hydroxyisourate hydrolase</fullName>
        <shortName evidence="7">HIU hydrolase</shortName>
        <shortName evidence="7">HIUHase</shortName>
        <ecNumber evidence="7">3.5.2.17</ecNumber>
    </recommendedName>
</protein>
<evidence type="ECO:0000256" key="2">
    <source>
        <dbReference type="ARBA" id="ARBA00002704"/>
    </source>
</evidence>
<gene>
    <name evidence="9" type="ORF">B8V81_1684</name>
</gene>
<accession>A0A2N5NB19</accession>
<dbReference type="InterPro" id="IPR014306">
    <property type="entry name" value="Hydroxyisourate_hydrolase"/>
</dbReference>
<dbReference type="GO" id="GO:0033971">
    <property type="term" value="F:hydroxyisourate hydrolase activity"/>
    <property type="evidence" value="ECO:0007669"/>
    <property type="project" value="UniProtKB-EC"/>
</dbReference>
<dbReference type="PANTHER" id="PTHR10395">
    <property type="entry name" value="URICASE AND TRANSTHYRETIN-RELATED"/>
    <property type="match status" value="1"/>
</dbReference>